<protein>
    <submittedName>
        <fullName evidence="2">Uncharacterized protein</fullName>
    </submittedName>
</protein>
<accession>A0ABU6T2E1</accession>
<evidence type="ECO:0000256" key="1">
    <source>
        <dbReference type="SAM" id="MobiDB-lite"/>
    </source>
</evidence>
<comment type="caution">
    <text evidence="2">The sequence shown here is derived from an EMBL/GenBank/DDBJ whole genome shotgun (WGS) entry which is preliminary data.</text>
</comment>
<feature type="region of interest" description="Disordered" evidence="1">
    <location>
        <begin position="72"/>
        <end position="95"/>
    </location>
</feature>
<reference evidence="2 3" key="1">
    <citation type="journal article" date="2023" name="Plants (Basel)">
        <title>Bridging the Gap: Combining Genomics and Transcriptomics Approaches to Understand Stylosanthes scabra, an Orphan Legume from the Brazilian Caatinga.</title>
        <authorList>
            <person name="Ferreira-Neto J.R.C."/>
            <person name="da Silva M.D."/>
            <person name="Binneck E."/>
            <person name="de Melo N.F."/>
            <person name="da Silva R.H."/>
            <person name="de Melo A.L.T.M."/>
            <person name="Pandolfi V."/>
            <person name="Bustamante F.O."/>
            <person name="Brasileiro-Vidal A.C."/>
            <person name="Benko-Iseppon A.M."/>
        </authorList>
    </citation>
    <scope>NUCLEOTIDE SEQUENCE [LARGE SCALE GENOMIC DNA]</scope>
    <source>
        <tissue evidence="2">Leaves</tissue>
    </source>
</reference>
<organism evidence="2 3">
    <name type="scientific">Stylosanthes scabra</name>
    <dbReference type="NCBI Taxonomy" id="79078"/>
    <lineage>
        <taxon>Eukaryota</taxon>
        <taxon>Viridiplantae</taxon>
        <taxon>Streptophyta</taxon>
        <taxon>Embryophyta</taxon>
        <taxon>Tracheophyta</taxon>
        <taxon>Spermatophyta</taxon>
        <taxon>Magnoliopsida</taxon>
        <taxon>eudicotyledons</taxon>
        <taxon>Gunneridae</taxon>
        <taxon>Pentapetalae</taxon>
        <taxon>rosids</taxon>
        <taxon>fabids</taxon>
        <taxon>Fabales</taxon>
        <taxon>Fabaceae</taxon>
        <taxon>Papilionoideae</taxon>
        <taxon>50 kb inversion clade</taxon>
        <taxon>dalbergioids sensu lato</taxon>
        <taxon>Dalbergieae</taxon>
        <taxon>Pterocarpus clade</taxon>
        <taxon>Stylosanthes</taxon>
    </lineage>
</organism>
<dbReference type="Proteomes" id="UP001341840">
    <property type="component" value="Unassembled WGS sequence"/>
</dbReference>
<sequence length="155" mass="17393">MKEKKRGGRRGQCQQGWWQPTPSLRKRGKLVPSPKQTAFEIAAGLEASGLCLGGVEDEEGGERDGDNRVEVRLEEESGEWGVDREGGAKGDGSQMHQIWKRKEILQSRYSKAVIGGGRPIRVGTSSGREEEIRRQGWRLRSDPKAFFFGNYSFNK</sequence>
<name>A0ABU6T2E1_9FABA</name>
<evidence type="ECO:0000313" key="3">
    <source>
        <dbReference type="Proteomes" id="UP001341840"/>
    </source>
</evidence>
<keyword evidence="3" id="KW-1185">Reference proteome</keyword>
<gene>
    <name evidence="2" type="ORF">PIB30_001046</name>
</gene>
<evidence type="ECO:0000313" key="2">
    <source>
        <dbReference type="EMBL" id="MED6142847.1"/>
    </source>
</evidence>
<dbReference type="EMBL" id="JASCZI010090623">
    <property type="protein sequence ID" value="MED6142847.1"/>
    <property type="molecule type" value="Genomic_DNA"/>
</dbReference>
<proteinExistence type="predicted"/>
<feature type="compositionally biased region" description="Basic and acidic residues" evidence="1">
    <location>
        <begin position="72"/>
        <end position="88"/>
    </location>
</feature>
<feature type="region of interest" description="Disordered" evidence="1">
    <location>
        <begin position="1"/>
        <end position="31"/>
    </location>
</feature>